<protein>
    <recommendedName>
        <fullName evidence="3">Protein SCAI</fullName>
    </recommendedName>
</protein>
<dbReference type="GO" id="GO:0006351">
    <property type="term" value="P:DNA-templated transcription"/>
    <property type="evidence" value="ECO:0007669"/>
    <property type="project" value="InterPro"/>
</dbReference>
<evidence type="ECO:0000313" key="1">
    <source>
        <dbReference type="EMBL" id="KAK2967898.1"/>
    </source>
</evidence>
<comment type="caution">
    <text evidence="1">The sequence shown here is derived from an EMBL/GenBank/DDBJ whole genome shotgun (WGS) entry which is preliminary data.</text>
</comment>
<sequence>MADGGGCSVVEKLRWSVVLVLLGGGSGFWMGEEILDQCLPSDFVKVLILYRKQAICGAEKGEPVALLLSPSPFSTIPGAVDSSRHPSGSLFTSFLSAPLQAFLLLLGFSSSDIEMDTFNKAEKLLSQSLDQFGSTLATSDTLDAVWAQGLSDPFLRRLILRFMFCRAVLTLYAPTFNKKEYHPECIPCLPEAVQPSTVLCQMAVLQVASTFGATNRFVLSEGIMLPEGNSI</sequence>
<proteinExistence type="predicted"/>
<dbReference type="InterPro" id="IPR022709">
    <property type="entry name" value="SCAI"/>
</dbReference>
<evidence type="ECO:0008006" key="3">
    <source>
        <dbReference type="Google" id="ProtNLM"/>
    </source>
</evidence>
<name>A0AA88QJT5_9ASTE</name>
<dbReference type="GO" id="GO:0003714">
    <property type="term" value="F:transcription corepressor activity"/>
    <property type="evidence" value="ECO:0007669"/>
    <property type="project" value="InterPro"/>
</dbReference>
<organism evidence="1 2">
    <name type="scientific">Escallonia rubra</name>
    <dbReference type="NCBI Taxonomy" id="112253"/>
    <lineage>
        <taxon>Eukaryota</taxon>
        <taxon>Viridiplantae</taxon>
        <taxon>Streptophyta</taxon>
        <taxon>Embryophyta</taxon>
        <taxon>Tracheophyta</taxon>
        <taxon>Spermatophyta</taxon>
        <taxon>Magnoliopsida</taxon>
        <taxon>eudicotyledons</taxon>
        <taxon>Gunneridae</taxon>
        <taxon>Pentapetalae</taxon>
        <taxon>asterids</taxon>
        <taxon>campanulids</taxon>
        <taxon>Escalloniales</taxon>
        <taxon>Escalloniaceae</taxon>
        <taxon>Escallonia</taxon>
    </lineage>
</organism>
<dbReference type="EMBL" id="JAVXUO010002975">
    <property type="protein sequence ID" value="KAK2967898.1"/>
    <property type="molecule type" value="Genomic_DNA"/>
</dbReference>
<accession>A0AA88QJT5</accession>
<dbReference type="AlphaFoldDB" id="A0AA88QJT5"/>
<reference evidence="1" key="1">
    <citation type="submission" date="2022-12" db="EMBL/GenBank/DDBJ databases">
        <title>Draft genome assemblies for two species of Escallonia (Escalloniales).</title>
        <authorList>
            <person name="Chanderbali A."/>
            <person name="Dervinis C."/>
            <person name="Anghel I."/>
            <person name="Soltis D."/>
            <person name="Soltis P."/>
            <person name="Zapata F."/>
        </authorList>
    </citation>
    <scope>NUCLEOTIDE SEQUENCE</scope>
    <source>
        <strain evidence="1">UCBG92.1500</strain>
        <tissue evidence="1">Leaf</tissue>
    </source>
</reference>
<keyword evidence="2" id="KW-1185">Reference proteome</keyword>
<evidence type="ECO:0000313" key="2">
    <source>
        <dbReference type="Proteomes" id="UP001187471"/>
    </source>
</evidence>
<dbReference type="Pfam" id="PF12070">
    <property type="entry name" value="SCAI"/>
    <property type="match status" value="1"/>
</dbReference>
<gene>
    <name evidence="1" type="ORF">RJ640_001567</name>
</gene>
<dbReference type="Proteomes" id="UP001187471">
    <property type="component" value="Unassembled WGS sequence"/>
</dbReference>
<dbReference type="PANTHER" id="PTHR21243">
    <property type="entry name" value="PROTEIN SCAI"/>
    <property type="match status" value="1"/>
</dbReference>